<feature type="region of interest" description="Disordered" evidence="6">
    <location>
        <begin position="121"/>
        <end position="209"/>
    </location>
</feature>
<evidence type="ECO:0000313" key="9">
    <source>
        <dbReference type="EMBL" id="ELU02157.1"/>
    </source>
</evidence>
<evidence type="ECO:0000256" key="7">
    <source>
        <dbReference type="SAM" id="Phobius"/>
    </source>
</evidence>
<keyword evidence="3" id="KW-1015">Disulfide bond</keyword>
<reference evidence="10" key="3">
    <citation type="submission" date="2015-06" db="UniProtKB">
        <authorList>
            <consortium name="EnsemblMetazoa"/>
        </authorList>
    </citation>
    <scope>IDENTIFICATION</scope>
</reference>
<feature type="compositionally biased region" description="Polar residues" evidence="6">
    <location>
        <begin position="397"/>
        <end position="418"/>
    </location>
</feature>
<dbReference type="OrthoDB" id="5965479at2759"/>
<dbReference type="STRING" id="283909.R7UFU3"/>
<evidence type="ECO:0000256" key="3">
    <source>
        <dbReference type="ARBA" id="ARBA00023157"/>
    </source>
</evidence>
<feature type="region of interest" description="Disordered" evidence="6">
    <location>
        <begin position="309"/>
        <end position="453"/>
    </location>
</feature>
<feature type="compositionally biased region" description="Polar residues" evidence="6">
    <location>
        <begin position="194"/>
        <end position="209"/>
    </location>
</feature>
<evidence type="ECO:0000256" key="6">
    <source>
        <dbReference type="SAM" id="MobiDB-lite"/>
    </source>
</evidence>
<keyword evidence="7" id="KW-0472">Membrane</keyword>
<reference evidence="9 11" key="2">
    <citation type="journal article" date="2013" name="Nature">
        <title>Insights into bilaterian evolution from three spiralian genomes.</title>
        <authorList>
            <person name="Simakov O."/>
            <person name="Marletaz F."/>
            <person name="Cho S.J."/>
            <person name="Edsinger-Gonzales E."/>
            <person name="Havlak P."/>
            <person name="Hellsten U."/>
            <person name="Kuo D.H."/>
            <person name="Larsson T."/>
            <person name="Lv J."/>
            <person name="Arendt D."/>
            <person name="Savage R."/>
            <person name="Osoegawa K."/>
            <person name="de Jong P."/>
            <person name="Grimwood J."/>
            <person name="Chapman J.A."/>
            <person name="Shapiro H."/>
            <person name="Aerts A."/>
            <person name="Otillar R.P."/>
            <person name="Terry A.Y."/>
            <person name="Boore J.L."/>
            <person name="Grigoriev I.V."/>
            <person name="Lindberg D.R."/>
            <person name="Seaver E.C."/>
            <person name="Weisblat D.A."/>
            <person name="Putnam N.H."/>
            <person name="Rokhsar D.S."/>
        </authorList>
    </citation>
    <scope>NUCLEOTIDE SEQUENCE</scope>
    <source>
        <strain evidence="9 11">I ESC-2004</strain>
    </source>
</reference>
<keyword evidence="5" id="KW-0245">EGF-like domain</keyword>
<evidence type="ECO:0000256" key="1">
    <source>
        <dbReference type="ARBA" id="ARBA00004613"/>
    </source>
</evidence>
<dbReference type="GO" id="GO:0005576">
    <property type="term" value="C:extracellular region"/>
    <property type="evidence" value="ECO:0007669"/>
    <property type="project" value="UniProtKB-SubCell"/>
</dbReference>
<dbReference type="InterPro" id="IPR001881">
    <property type="entry name" value="EGF-like_Ca-bd_dom"/>
</dbReference>
<dbReference type="PROSITE" id="PS50026">
    <property type="entry name" value="EGF_3"/>
    <property type="match status" value="1"/>
</dbReference>
<keyword evidence="2" id="KW-0964">Secreted</keyword>
<name>R7UFU3_CAPTE</name>
<feature type="domain" description="EGF-like" evidence="8">
    <location>
        <begin position="604"/>
        <end position="642"/>
    </location>
</feature>
<dbReference type="PANTHER" id="PTHR24040:SF13">
    <property type="entry name" value="FIBROPELLIN-1"/>
    <property type="match status" value="1"/>
</dbReference>
<dbReference type="EMBL" id="AMQN01008981">
    <property type="status" value="NOT_ANNOTATED_CDS"/>
    <property type="molecule type" value="Genomic_DNA"/>
</dbReference>
<dbReference type="AlphaFoldDB" id="R7UFU3"/>
<dbReference type="CDD" id="cd19941">
    <property type="entry name" value="TIL"/>
    <property type="match status" value="1"/>
</dbReference>
<organism evidence="9">
    <name type="scientific">Capitella teleta</name>
    <name type="common">Polychaete worm</name>
    <dbReference type="NCBI Taxonomy" id="283909"/>
    <lineage>
        <taxon>Eukaryota</taxon>
        <taxon>Metazoa</taxon>
        <taxon>Spiralia</taxon>
        <taxon>Lophotrochozoa</taxon>
        <taxon>Annelida</taxon>
        <taxon>Polychaeta</taxon>
        <taxon>Sedentaria</taxon>
        <taxon>Scolecida</taxon>
        <taxon>Capitellidae</taxon>
        <taxon>Capitella</taxon>
    </lineage>
</organism>
<feature type="compositionally biased region" description="Low complexity" evidence="6">
    <location>
        <begin position="343"/>
        <end position="359"/>
    </location>
</feature>
<evidence type="ECO:0000256" key="2">
    <source>
        <dbReference type="ARBA" id="ARBA00022525"/>
    </source>
</evidence>
<evidence type="ECO:0000313" key="10">
    <source>
        <dbReference type="EnsemblMetazoa" id="CapteP209260"/>
    </source>
</evidence>
<dbReference type="PANTHER" id="PTHR24040">
    <property type="entry name" value="LAMININ G-LIKE DOMAIN-CONTAINING PROTEIN"/>
    <property type="match status" value="1"/>
</dbReference>
<dbReference type="HOGENOM" id="CLU_419929_0_0_1"/>
<reference evidence="11" key="1">
    <citation type="submission" date="2012-12" db="EMBL/GenBank/DDBJ databases">
        <authorList>
            <person name="Hellsten U."/>
            <person name="Grimwood J."/>
            <person name="Chapman J.A."/>
            <person name="Shapiro H."/>
            <person name="Aerts A."/>
            <person name="Otillar R.P."/>
            <person name="Terry A.Y."/>
            <person name="Boore J.L."/>
            <person name="Simakov O."/>
            <person name="Marletaz F."/>
            <person name="Cho S.-J."/>
            <person name="Edsinger-Gonzales E."/>
            <person name="Havlak P."/>
            <person name="Kuo D.-H."/>
            <person name="Larsson T."/>
            <person name="Lv J."/>
            <person name="Arendt D."/>
            <person name="Savage R."/>
            <person name="Osoegawa K."/>
            <person name="de Jong P."/>
            <person name="Lindberg D.R."/>
            <person name="Seaver E.C."/>
            <person name="Weisblat D.A."/>
            <person name="Putnam N.H."/>
            <person name="Grigoriev I.V."/>
            <person name="Rokhsar D.S."/>
        </authorList>
    </citation>
    <scope>NUCLEOTIDE SEQUENCE</scope>
    <source>
        <strain evidence="11">I ESC-2004</strain>
    </source>
</reference>
<protein>
    <recommendedName>
        <fullName evidence="8">EGF-like domain-containing protein</fullName>
    </recommendedName>
</protein>
<keyword evidence="7" id="KW-0812">Transmembrane</keyword>
<dbReference type="Proteomes" id="UP000014760">
    <property type="component" value="Unassembled WGS sequence"/>
</dbReference>
<dbReference type="CDD" id="cd00054">
    <property type="entry name" value="EGF_CA"/>
    <property type="match status" value="1"/>
</dbReference>
<dbReference type="InterPro" id="IPR051145">
    <property type="entry name" value="GAS-SHBG-PROS"/>
</dbReference>
<dbReference type="GO" id="GO:0005509">
    <property type="term" value="F:calcium ion binding"/>
    <property type="evidence" value="ECO:0007669"/>
    <property type="project" value="InterPro"/>
</dbReference>
<keyword evidence="4" id="KW-0325">Glycoprotein</keyword>
<accession>R7UFU3</accession>
<evidence type="ECO:0000256" key="5">
    <source>
        <dbReference type="PROSITE-ProRule" id="PRU00076"/>
    </source>
</evidence>
<feature type="transmembrane region" description="Helical" evidence="7">
    <location>
        <begin position="487"/>
        <end position="505"/>
    </location>
</feature>
<gene>
    <name evidence="9" type="ORF">CAPTEDRAFT_209260</name>
</gene>
<keyword evidence="7" id="KW-1133">Transmembrane helix</keyword>
<proteinExistence type="predicted"/>
<sequence>MTINEFHYVHFVQGSVEFIESTDFQIEFDVNAASTDELAKFHYNYTDHQGSILVQVFKADPVLPPSPVQYSLFAIGGATLLAFVGSIVFVCWWNVYKRPHVQEHKILNPDVIEMDSSQAPLLDGRHLGQPDDQGANGARVRKRKKKSCASAGDDYGSSEDDGAHAHVNPNMSPQKVYGSPHKDLGTLQKAGSDCPTSGRTTPSQMSSIGDKSLVSYIKIGDKDSKQRGGQYIQLAGSEGSDLDKQSTLKIRRDNSLEGNTMPDVIKRGQTSDYGTGRRYVPLGGPNEPEYATINKLSGAHVATILGDRGAKTLPRTGERPVLSTFGGQPPRVPDRDEALELDSVSSSRSGESSTRTQSSYGDSLIGGDKRSDSDSVPSTASSGARSKDSGLYAGKSLLSTTRSNGHGGSFSSNDSGTGSCPRLVDEAYGTMGSQGSAGTIRSSSTASTGSGSSGSVITVIAAEDPNTGSLRRDGTAGRPPKYLQMNFLCIFAVLTLASGVMAQMYTEPTIVHIRVYAPPGFLKGVQTVYVTRGQEVNVTSNPSDMSSSSSTFIVHHYEVVNAILTTDVKPNKCRGIICNQGCDEIIGACICREGFRMQNGECVDIDECTEGMSTCSEGQKCRNEEGYHTCECREGFYRARNECVGQFEIINPL</sequence>
<comment type="subcellular location">
    <subcellularLocation>
        <location evidence="1">Secreted</location>
    </subcellularLocation>
</comment>
<keyword evidence="11" id="KW-1185">Reference proteome</keyword>
<feature type="transmembrane region" description="Helical" evidence="7">
    <location>
        <begin position="70"/>
        <end position="95"/>
    </location>
</feature>
<evidence type="ECO:0000256" key="4">
    <source>
        <dbReference type="ARBA" id="ARBA00023180"/>
    </source>
</evidence>
<dbReference type="EnsemblMetazoa" id="CapteT209260">
    <property type="protein sequence ID" value="CapteP209260"/>
    <property type="gene ID" value="CapteG209260"/>
</dbReference>
<evidence type="ECO:0000259" key="8">
    <source>
        <dbReference type="PROSITE" id="PS50026"/>
    </source>
</evidence>
<evidence type="ECO:0000313" key="11">
    <source>
        <dbReference type="Proteomes" id="UP000014760"/>
    </source>
</evidence>
<comment type="caution">
    <text evidence="5">Lacks conserved residue(s) required for the propagation of feature annotation.</text>
</comment>
<dbReference type="InterPro" id="IPR000742">
    <property type="entry name" value="EGF"/>
</dbReference>
<dbReference type="SMART" id="SM00179">
    <property type="entry name" value="EGF_CA"/>
    <property type="match status" value="1"/>
</dbReference>
<dbReference type="Gene3D" id="2.10.25.10">
    <property type="entry name" value="Laminin"/>
    <property type="match status" value="1"/>
</dbReference>
<dbReference type="EMBL" id="KB304303">
    <property type="protein sequence ID" value="ELU02157.1"/>
    <property type="molecule type" value="Genomic_DNA"/>
</dbReference>
<feature type="compositionally biased region" description="Low complexity" evidence="6">
    <location>
        <begin position="436"/>
        <end position="453"/>
    </location>
</feature>